<dbReference type="NCBIfam" id="NF047498">
    <property type="entry name" value="LIC_12616_fam"/>
    <property type="match status" value="1"/>
</dbReference>
<proteinExistence type="predicted"/>
<sequence length="160" mass="18173">MIEYDDWWIPVQKGLSTYISKNVIQAETTGKQPPYPFVTIKQTTQAIGIGFSAVFTGDGTQTIHQDYEMVLSLTVHSESIEETTNLANKARNYFLGKGTIELSDAYIAIVDVLPATNRDVFLNIEYERRVGFDVRLRVRDIETYNIDVIEKVTVSSKEEE</sequence>
<comment type="caution">
    <text evidence="2">The sequence shown here is derived from an EMBL/GenBank/DDBJ whole genome shotgun (WGS) entry which is preliminary data.</text>
</comment>
<name>A0A544TAQ3_9BACI</name>
<dbReference type="RefSeq" id="WP_142538449.1">
    <property type="nucleotide sequence ID" value="NZ_BMIE01000003.1"/>
</dbReference>
<organism evidence="2 3">
    <name type="scientific">Psychrobacillus lasiicapitis</name>
    <dbReference type="NCBI Taxonomy" id="1636719"/>
    <lineage>
        <taxon>Bacteria</taxon>
        <taxon>Bacillati</taxon>
        <taxon>Bacillota</taxon>
        <taxon>Bacilli</taxon>
        <taxon>Bacillales</taxon>
        <taxon>Bacillaceae</taxon>
        <taxon>Psychrobacillus</taxon>
    </lineage>
</organism>
<gene>
    <name evidence="2" type="ORF">FG382_08400</name>
</gene>
<dbReference type="EMBL" id="VDGH01000004">
    <property type="protein sequence ID" value="TQR14466.1"/>
    <property type="molecule type" value="Genomic_DNA"/>
</dbReference>
<keyword evidence="3" id="KW-1185">Reference proteome</keyword>
<dbReference type="OrthoDB" id="2921463at2"/>
<dbReference type="InterPro" id="IPR057087">
    <property type="entry name" value="Gp12-like"/>
</dbReference>
<reference evidence="2 3" key="1">
    <citation type="submission" date="2019-05" db="EMBL/GenBank/DDBJ databases">
        <title>Psychrobacillus vulpis sp. nov., a new species isolated from feces of a red fox that inhabits in The Tablas de Daimiel Natural Park, Albacete, Spain.</title>
        <authorList>
            <person name="Rodriguez M."/>
            <person name="Reina J.C."/>
            <person name="Bejar V."/>
            <person name="Llamas I."/>
        </authorList>
    </citation>
    <scope>NUCLEOTIDE SEQUENCE [LARGE SCALE GENOMIC DNA]</scope>
    <source>
        <strain evidence="2 3">NEAU-3TGS17</strain>
    </source>
</reference>
<dbReference type="AlphaFoldDB" id="A0A544TAQ3"/>
<evidence type="ECO:0000313" key="3">
    <source>
        <dbReference type="Proteomes" id="UP000317316"/>
    </source>
</evidence>
<evidence type="ECO:0000259" key="1">
    <source>
        <dbReference type="Pfam" id="PF23961"/>
    </source>
</evidence>
<feature type="domain" description="Phage neck terminator protein gp12-like" evidence="1">
    <location>
        <begin position="11"/>
        <end position="155"/>
    </location>
</feature>
<evidence type="ECO:0000313" key="2">
    <source>
        <dbReference type="EMBL" id="TQR14466.1"/>
    </source>
</evidence>
<accession>A0A544TAQ3</accession>
<dbReference type="Proteomes" id="UP000317316">
    <property type="component" value="Unassembled WGS sequence"/>
</dbReference>
<dbReference type="Pfam" id="PF23961">
    <property type="entry name" value="Phage_tail_terminator_9"/>
    <property type="match status" value="1"/>
</dbReference>
<protein>
    <recommendedName>
        <fullName evidence="1">Phage neck terminator protein gp12-like domain-containing protein</fullName>
    </recommendedName>
</protein>